<feature type="compositionally biased region" description="Acidic residues" evidence="1">
    <location>
        <begin position="348"/>
        <end position="358"/>
    </location>
</feature>
<keyword evidence="3" id="KW-1185">Reference proteome</keyword>
<evidence type="ECO:0000256" key="1">
    <source>
        <dbReference type="SAM" id="MobiDB-lite"/>
    </source>
</evidence>
<reference evidence="2" key="2">
    <citation type="submission" date="2021-02" db="EMBL/GenBank/DDBJ databases">
        <authorList>
            <person name="Kimball J.A."/>
            <person name="Haas M.W."/>
            <person name="Macchietto M."/>
            <person name="Kono T."/>
            <person name="Duquette J."/>
            <person name="Shao M."/>
        </authorList>
    </citation>
    <scope>NUCLEOTIDE SEQUENCE</scope>
    <source>
        <tissue evidence="2">Fresh leaf tissue</tissue>
    </source>
</reference>
<reference evidence="2" key="1">
    <citation type="journal article" date="2021" name="bioRxiv">
        <title>Whole Genome Assembly and Annotation of Northern Wild Rice, Zizania palustris L., Supports a Whole Genome Duplication in the Zizania Genus.</title>
        <authorList>
            <person name="Haas M."/>
            <person name="Kono T."/>
            <person name="Macchietto M."/>
            <person name="Millas R."/>
            <person name="McGilp L."/>
            <person name="Shao M."/>
            <person name="Duquette J."/>
            <person name="Hirsch C.N."/>
            <person name="Kimball J."/>
        </authorList>
    </citation>
    <scope>NUCLEOTIDE SEQUENCE</scope>
    <source>
        <tissue evidence="2">Fresh leaf tissue</tissue>
    </source>
</reference>
<organism evidence="2 3">
    <name type="scientific">Zizania palustris</name>
    <name type="common">Northern wild rice</name>
    <dbReference type="NCBI Taxonomy" id="103762"/>
    <lineage>
        <taxon>Eukaryota</taxon>
        <taxon>Viridiplantae</taxon>
        <taxon>Streptophyta</taxon>
        <taxon>Embryophyta</taxon>
        <taxon>Tracheophyta</taxon>
        <taxon>Spermatophyta</taxon>
        <taxon>Magnoliopsida</taxon>
        <taxon>Liliopsida</taxon>
        <taxon>Poales</taxon>
        <taxon>Poaceae</taxon>
        <taxon>BOP clade</taxon>
        <taxon>Oryzoideae</taxon>
        <taxon>Oryzeae</taxon>
        <taxon>Zizaniinae</taxon>
        <taxon>Zizania</taxon>
    </lineage>
</organism>
<evidence type="ECO:0000313" key="2">
    <source>
        <dbReference type="EMBL" id="KAG8049873.1"/>
    </source>
</evidence>
<name>A0A8J5RIK5_ZIZPA</name>
<dbReference type="EMBL" id="JAAALK010000289">
    <property type="protein sequence ID" value="KAG8049873.1"/>
    <property type="molecule type" value="Genomic_DNA"/>
</dbReference>
<sequence>MALGGYKRFPAFDAPRDKKRCNYTTNLEHRSRDDNIFMEKTKVAGVVGETVDAIAQAGRGPQARQAPAPGRRVVGRRRGRVGCCRGVCLGLRQRRHGHGDEEERGQEERCASIGMLTSAHRRVAFVRCCGFDDSERAAASPINGNHAAFVVCTCMRSKLDRRPAGDIFESGGDGEHGEEERSGAREDTIMLCGSGAALFVGCGRAGSIRGALGRRSPGRGEGFVFTAGFFRCGCGGRRLFGGGRARGLGLGLRGRTLGPPSTSSLMVGAERRCLCRSQLGGAGVFFFSCGAAGGPWTEPGTVPVVFSSFFFRAAAGPLGQSQAEHLRVPSQASRSATQVPRRPSDGATDGDSDSDSDASGEAAERRCFGLERLWGGGRDCASTTTHALARTTARRTPARAGARAIIMYTRSRQPAAPSLIRSPPGLGLDQLCARCAL</sequence>
<comment type="caution">
    <text evidence="2">The sequence shown here is derived from an EMBL/GenBank/DDBJ whole genome shotgun (WGS) entry which is preliminary data.</text>
</comment>
<dbReference type="AlphaFoldDB" id="A0A8J5RIK5"/>
<proteinExistence type="predicted"/>
<protein>
    <submittedName>
        <fullName evidence="2">Uncharacterized protein</fullName>
    </submittedName>
</protein>
<feature type="region of interest" description="Disordered" evidence="1">
    <location>
        <begin position="322"/>
        <end position="361"/>
    </location>
</feature>
<accession>A0A8J5RIK5</accession>
<gene>
    <name evidence="2" type="ORF">GUJ93_ZPchr0009g2108</name>
</gene>
<evidence type="ECO:0000313" key="3">
    <source>
        <dbReference type="Proteomes" id="UP000729402"/>
    </source>
</evidence>
<dbReference type="Proteomes" id="UP000729402">
    <property type="component" value="Unassembled WGS sequence"/>
</dbReference>